<proteinExistence type="predicted"/>
<name>A0A447I4X7_9ZZZZ</name>
<sequence>MLEGIFHDGLQNKRRHHRLRQVDGIRDAPPHLHTVPKADVIDGVVFIHDPHLAGQRHPLIIAHQAVPQQVAQRCDQRLGAVGFLLPCRLQYDIQGVEQEMRIDLTAQLLHPAALHPVLQLQCGGLLLVELPLHLILFPQGVHLLGHRMFHPVEGIGQLADLIVLLGHRHIGGIVPARNDLLRRTDHLLHRPQQPQHRPHHHAAQHQADHRHDRLGPLDPAAQGRDLGVGALRIRDRRVEQLLGVLTQIAAAGRHLVVVELRRPGIVPCPDGFFQLLYQRRVALIGGADGVV</sequence>
<feature type="compositionally biased region" description="Basic and acidic residues" evidence="1">
    <location>
        <begin position="206"/>
        <end position="215"/>
    </location>
</feature>
<protein>
    <submittedName>
        <fullName evidence="2">Uncharacterized protein</fullName>
    </submittedName>
</protein>
<organism evidence="2">
    <name type="scientific">uncultured organism</name>
    <dbReference type="NCBI Taxonomy" id="155900"/>
    <lineage>
        <taxon>unclassified sequences</taxon>
        <taxon>environmental samples</taxon>
    </lineage>
</organism>
<feature type="region of interest" description="Disordered" evidence="1">
    <location>
        <begin position="190"/>
        <end position="221"/>
    </location>
</feature>
<dbReference type="EMBL" id="LR131275">
    <property type="protein sequence ID" value="VDS02410.1"/>
    <property type="molecule type" value="Genomic_DNA"/>
</dbReference>
<accession>A0A447I4X7</accession>
<evidence type="ECO:0000313" key="2">
    <source>
        <dbReference type="EMBL" id="VDS02410.1"/>
    </source>
</evidence>
<reference evidence="2" key="1">
    <citation type="submission" date="2018-12" db="EMBL/GenBank/DDBJ databases">
        <authorList>
            <person name="Laville E."/>
        </authorList>
    </citation>
    <scope>NUCLEOTIDE SEQUENCE</scope>
</reference>
<evidence type="ECO:0000256" key="1">
    <source>
        <dbReference type="SAM" id="MobiDB-lite"/>
    </source>
</evidence>
<dbReference type="AlphaFoldDB" id="A0A447I4X7"/>